<evidence type="ECO:0000256" key="1">
    <source>
        <dbReference type="ARBA" id="ARBA00003510"/>
    </source>
</evidence>
<evidence type="ECO:0000256" key="7">
    <source>
        <dbReference type="ARBA" id="ARBA00022989"/>
    </source>
</evidence>
<keyword evidence="12" id="KW-1185">Reference proteome</keyword>
<evidence type="ECO:0000256" key="8">
    <source>
        <dbReference type="ARBA" id="ARBA00023136"/>
    </source>
</evidence>
<name>A0ABP7AXE0_9MICO</name>
<dbReference type="PANTHER" id="PTHR43470">
    <property type="entry name" value="PHOSPHATE TRANSPORT SYSTEM PERMEASE PROTEIN PSTA-RELATED"/>
    <property type="match status" value="1"/>
</dbReference>
<reference evidence="12" key="1">
    <citation type="journal article" date="2019" name="Int. J. Syst. Evol. Microbiol.">
        <title>The Global Catalogue of Microorganisms (GCM) 10K type strain sequencing project: providing services to taxonomists for standard genome sequencing and annotation.</title>
        <authorList>
            <consortium name="The Broad Institute Genomics Platform"/>
            <consortium name="The Broad Institute Genome Sequencing Center for Infectious Disease"/>
            <person name="Wu L."/>
            <person name="Ma J."/>
        </authorList>
    </citation>
    <scope>NUCLEOTIDE SEQUENCE [LARGE SCALE GENOMIC DNA]</scope>
    <source>
        <strain evidence="12">JCM 16544</strain>
    </source>
</reference>
<feature type="transmembrane region" description="Helical" evidence="9">
    <location>
        <begin position="85"/>
        <end position="111"/>
    </location>
</feature>
<dbReference type="CDD" id="cd06261">
    <property type="entry name" value="TM_PBP2"/>
    <property type="match status" value="1"/>
</dbReference>
<feature type="transmembrane region" description="Helical" evidence="9">
    <location>
        <begin position="32"/>
        <end position="58"/>
    </location>
</feature>
<evidence type="ECO:0000256" key="6">
    <source>
        <dbReference type="ARBA" id="ARBA00022692"/>
    </source>
</evidence>
<dbReference type="NCBIfam" id="TIGR00974">
    <property type="entry name" value="3a0107s02c"/>
    <property type="match status" value="1"/>
</dbReference>
<feature type="domain" description="ABC transmembrane type-1" evidence="10">
    <location>
        <begin position="86"/>
        <end position="294"/>
    </location>
</feature>
<proteinExistence type="inferred from homology"/>
<keyword evidence="7 9" id="KW-1133">Transmembrane helix</keyword>
<comment type="function">
    <text evidence="1">Part of the binding-protein-dependent transport system for phosphate; probably responsible for the translocation of the substrate across the membrane.</text>
</comment>
<evidence type="ECO:0000256" key="4">
    <source>
        <dbReference type="ARBA" id="ARBA00022448"/>
    </source>
</evidence>
<evidence type="ECO:0000313" key="12">
    <source>
        <dbReference type="Proteomes" id="UP001501697"/>
    </source>
</evidence>
<dbReference type="Pfam" id="PF00528">
    <property type="entry name" value="BPD_transp_1"/>
    <property type="match status" value="1"/>
</dbReference>
<dbReference type="PANTHER" id="PTHR43470:SF5">
    <property type="entry name" value="PHOSPHATE TRANSPORT SYSTEM PERMEASE PROTEIN PSTA"/>
    <property type="match status" value="1"/>
</dbReference>
<feature type="transmembrane region" description="Helical" evidence="9">
    <location>
        <begin position="275"/>
        <end position="297"/>
    </location>
</feature>
<comment type="caution">
    <text evidence="11">The sequence shown here is derived from an EMBL/GenBank/DDBJ whole genome shotgun (WGS) entry which is preliminary data.</text>
</comment>
<dbReference type="InterPro" id="IPR035906">
    <property type="entry name" value="MetI-like_sf"/>
</dbReference>
<sequence length="305" mass="32802">MSTSTKTRGIGGVMQQSIRGRAKGGESSPRSIIFLVALWFCLLFALLFLTVLLVTIWIDGNGRLDSRLFTEYPSSNPDDAGARPAILGSLWVIGTTAVMTLPIGVAAAIHLEEFADRNNWINRGVELNVQNLAAIPSVIYGMLTLAALGFFGVVNKNQVWVGALALSMLILPVIIIATREALRAVPAEIRQGSLALGATPLQTVFRNTLPAALPGIATGSILGLSRALGEAAPLLLLGGLVFLRFDPNGLQSGYTTMPIQIFNWTGRPQEGFHELAAATSIVLLIVLLAMNALAIFIRNRYQQRW</sequence>
<dbReference type="Gene3D" id="1.10.3720.10">
    <property type="entry name" value="MetI-like"/>
    <property type="match status" value="1"/>
</dbReference>
<feature type="transmembrane region" description="Helical" evidence="9">
    <location>
        <begin position="227"/>
        <end position="245"/>
    </location>
</feature>
<evidence type="ECO:0000256" key="2">
    <source>
        <dbReference type="ARBA" id="ARBA00004651"/>
    </source>
</evidence>
<evidence type="ECO:0000256" key="9">
    <source>
        <dbReference type="RuleBase" id="RU363043"/>
    </source>
</evidence>
<keyword evidence="6 9" id="KW-0812">Transmembrane</keyword>
<accession>A0ABP7AXE0</accession>
<keyword evidence="5 9" id="KW-1003">Cell membrane</keyword>
<dbReference type="RefSeq" id="WP_344739681.1">
    <property type="nucleotide sequence ID" value="NZ_BAAAYU010000005.1"/>
</dbReference>
<dbReference type="Proteomes" id="UP001501697">
    <property type="component" value="Unassembled WGS sequence"/>
</dbReference>
<feature type="transmembrane region" description="Helical" evidence="9">
    <location>
        <begin position="132"/>
        <end position="153"/>
    </location>
</feature>
<comment type="subcellular location">
    <subcellularLocation>
        <location evidence="2 9">Cell membrane</location>
        <topology evidence="2 9">Multi-pass membrane protein</topology>
    </subcellularLocation>
</comment>
<dbReference type="InterPro" id="IPR000515">
    <property type="entry name" value="MetI-like"/>
</dbReference>
<dbReference type="SUPFAM" id="SSF161098">
    <property type="entry name" value="MetI-like"/>
    <property type="match status" value="1"/>
</dbReference>
<evidence type="ECO:0000256" key="3">
    <source>
        <dbReference type="ARBA" id="ARBA00007069"/>
    </source>
</evidence>
<organism evidence="11 12">
    <name type="scientific">Microbacterium awajiense</name>
    <dbReference type="NCBI Taxonomy" id="415214"/>
    <lineage>
        <taxon>Bacteria</taxon>
        <taxon>Bacillati</taxon>
        <taxon>Actinomycetota</taxon>
        <taxon>Actinomycetes</taxon>
        <taxon>Micrococcales</taxon>
        <taxon>Microbacteriaceae</taxon>
        <taxon>Microbacterium</taxon>
    </lineage>
</organism>
<protein>
    <recommendedName>
        <fullName evidence="9">Phosphate transport system permease protein PstA</fullName>
    </recommendedName>
</protein>
<evidence type="ECO:0000313" key="11">
    <source>
        <dbReference type="EMBL" id="GAA3642824.1"/>
    </source>
</evidence>
<keyword evidence="8 9" id="KW-0472">Membrane</keyword>
<comment type="similarity">
    <text evidence="3 9">Belongs to the binding-protein-dependent transport system permease family. CysTW subfamily.</text>
</comment>
<dbReference type="EMBL" id="BAAAYU010000005">
    <property type="protein sequence ID" value="GAA3642824.1"/>
    <property type="molecule type" value="Genomic_DNA"/>
</dbReference>
<keyword evidence="4" id="KW-0813">Transport</keyword>
<evidence type="ECO:0000256" key="5">
    <source>
        <dbReference type="ARBA" id="ARBA00022475"/>
    </source>
</evidence>
<dbReference type="PROSITE" id="PS50928">
    <property type="entry name" value="ABC_TM1"/>
    <property type="match status" value="1"/>
</dbReference>
<evidence type="ECO:0000259" key="10">
    <source>
        <dbReference type="PROSITE" id="PS50928"/>
    </source>
</evidence>
<dbReference type="InterPro" id="IPR005672">
    <property type="entry name" value="Phosphate_PstA"/>
</dbReference>
<feature type="transmembrane region" description="Helical" evidence="9">
    <location>
        <begin position="159"/>
        <end position="177"/>
    </location>
</feature>
<gene>
    <name evidence="11" type="primary">pstA_1</name>
    <name evidence="11" type="ORF">GCM10022200_28370</name>
</gene>